<evidence type="ECO:0000313" key="3">
    <source>
        <dbReference type="Proteomes" id="UP000244932"/>
    </source>
</evidence>
<evidence type="ECO:0000259" key="1">
    <source>
        <dbReference type="PROSITE" id="PS51186"/>
    </source>
</evidence>
<reference evidence="2 3" key="1">
    <citation type="submission" date="2018-03" db="EMBL/GenBank/DDBJ databases">
        <authorList>
            <person name="Keele B.F."/>
        </authorList>
    </citation>
    <scope>NUCLEOTIDE SEQUENCE [LARGE SCALE GENOMIC DNA]</scope>
    <source>
        <strain evidence="2 3">CeCT 8812</strain>
    </source>
</reference>
<keyword evidence="3" id="KW-1185">Reference proteome</keyword>
<sequence>MTYNLTPRAPRDDEAPQIINICAQSGLFTSEELAGFSEQIAADAAAGTLGEQWRVAGRTGIEAAAFFGPEQIADGVWNLWFIAVLPDRRGSAIGTQLIADVEREAAKQGARLLIVETSGDANFAATRRFYRARGYEEEAKIRDWYGDGSDKIIFRKRT</sequence>
<accession>A0A2R8A803</accession>
<dbReference type="Pfam" id="PF00583">
    <property type="entry name" value="Acetyltransf_1"/>
    <property type="match status" value="1"/>
</dbReference>
<organism evidence="2 3">
    <name type="scientific">Pontivivens insulae</name>
    <dbReference type="NCBI Taxonomy" id="1639689"/>
    <lineage>
        <taxon>Bacteria</taxon>
        <taxon>Pseudomonadati</taxon>
        <taxon>Pseudomonadota</taxon>
        <taxon>Alphaproteobacteria</taxon>
        <taxon>Rhodobacterales</taxon>
        <taxon>Paracoccaceae</taxon>
        <taxon>Pontivivens</taxon>
    </lineage>
</organism>
<protein>
    <recommendedName>
        <fullName evidence="1">N-acetyltransferase domain-containing protein</fullName>
    </recommendedName>
</protein>
<dbReference type="Proteomes" id="UP000244932">
    <property type="component" value="Unassembled WGS sequence"/>
</dbReference>
<dbReference type="PROSITE" id="PS51186">
    <property type="entry name" value="GNAT"/>
    <property type="match status" value="1"/>
</dbReference>
<dbReference type="SUPFAM" id="SSF55729">
    <property type="entry name" value="Acyl-CoA N-acyltransferases (Nat)"/>
    <property type="match status" value="1"/>
</dbReference>
<name>A0A2R8A803_9RHOB</name>
<evidence type="ECO:0000313" key="2">
    <source>
        <dbReference type="EMBL" id="SPF28150.1"/>
    </source>
</evidence>
<proteinExistence type="predicted"/>
<dbReference type="AlphaFoldDB" id="A0A2R8A803"/>
<feature type="domain" description="N-acetyltransferase" evidence="1">
    <location>
        <begin position="5"/>
        <end position="158"/>
    </location>
</feature>
<dbReference type="Gene3D" id="3.40.630.30">
    <property type="match status" value="1"/>
</dbReference>
<dbReference type="OrthoDB" id="9789603at2"/>
<dbReference type="InterPro" id="IPR016181">
    <property type="entry name" value="Acyl_CoA_acyltransferase"/>
</dbReference>
<gene>
    <name evidence="2" type="ORF">POI8812_00448</name>
</gene>
<dbReference type="InterPro" id="IPR000182">
    <property type="entry name" value="GNAT_dom"/>
</dbReference>
<dbReference type="RefSeq" id="WP_108780881.1">
    <property type="nucleotide sequence ID" value="NZ_OMKW01000001.1"/>
</dbReference>
<dbReference type="CDD" id="cd04301">
    <property type="entry name" value="NAT_SF"/>
    <property type="match status" value="1"/>
</dbReference>
<dbReference type="GO" id="GO:0016747">
    <property type="term" value="F:acyltransferase activity, transferring groups other than amino-acyl groups"/>
    <property type="evidence" value="ECO:0007669"/>
    <property type="project" value="InterPro"/>
</dbReference>
<dbReference type="EMBL" id="OMKW01000001">
    <property type="protein sequence ID" value="SPF28150.1"/>
    <property type="molecule type" value="Genomic_DNA"/>
</dbReference>